<dbReference type="Gene3D" id="3.40.50.1000">
    <property type="entry name" value="HAD superfamily/HAD-like"/>
    <property type="match status" value="1"/>
</dbReference>
<keyword evidence="4" id="KW-1185">Reference proteome</keyword>
<dbReference type="PRINTS" id="PR00413">
    <property type="entry name" value="HADHALOGNASE"/>
</dbReference>
<dbReference type="InterPro" id="IPR006328">
    <property type="entry name" value="2-HAD"/>
</dbReference>
<reference evidence="3 4" key="1">
    <citation type="submission" date="2019-07" db="EMBL/GenBank/DDBJ databases">
        <title>Gramella aestuarii sp. nov., isolated from a tidal flat, and emended description of Gramella echinicola.</title>
        <authorList>
            <person name="Liu L."/>
        </authorList>
    </citation>
    <scope>NUCLEOTIDE SEQUENCE [LARGE SCALE GENOMIC DNA]</scope>
    <source>
        <strain evidence="3 4">BS12</strain>
    </source>
</reference>
<evidence type="ECO:0000256" key="1">
    <source>
        <dbReference type="ARBA" id="ARBA00008106"/>
    </source>
</evidence>
<dbReference type="InterPro" id="IPR036412">
    <property type="entry name" value="HAD-like_sf"/>
</dbReference>
<dbReference type="GO" id="GO:0019120">
    <property type="term" value="F:hydrolase activity, acting on acid halide bonds, in C-halide compounds"/>
    <property type="evidence" value="ECO:0007669"/>
    <property type="project" value="InterPro"/>
</dbReference>
<comment type="similarity">
    <text evidence="1">Belongs to the HAD-like hydrolase superfamily. S-2-haloalkanoic acid dehalogenase family.</text>
</comment>
<dbReference type="PANTHER" id="PTHR43316:SF3">
    <property type="entry name" value="HALOACID DEHALOGENASE, TYPE II (AFU_ORTHOLOGUE AFUA_2G07750)-RELATED"/>
    <property type="match status" value="1"/>
</dbReference>
<keyword evidence="2" id="KW-0378">Hydrolase</keyword>
<organism evidence="3 4">
    <name type="scientific">Christiangramia aestuarii</name>
    <dbReference type="NCBI Taxonomy" id="1028746"/>
    <lineage>
        <taxon>Bacteria</taxon>
        <taxon>Pseudomonadati</taxon>
        <taxon>Bacteroidota</taxon>
        <taxon>Flavobacteriia</taxon>
        <taxon>Flavobacteriales</taxon>
        <taxon>Flavobacteriaceae</taxon>
        <taxon>Christiangramia</taxon>
    </lineage>
</organism>
<dbReference type="NCBIfam" id="TIGR01428">
    <property type="entry name" value="HAD_type_II"/>
    <property type="match status" value="1"/>
</dbReference>
<dbReference type="SFLD" id="SFLDS00003">
    <property type="entry name" value="Haloacid_Dehalogenase"/>
    <property type="match status" value="1"/>
</dbReference>
<dbReference type="CDD" id="cd02588">
    <property type="entry name" value="HAD_L2-DEX"/>
    <property type="match status" value="1"/>
</dbReference>
<dbReference type="Pfam" id="PF00702">
    <property type="entry name" value="Hydrolase"/>
    <property type="match status" value="1"/>
</dbReference>
<name>A0A7K1LSA1_9FLAO</name>
<dbReference type="InterPro" id="IPR006439">
    <property type="entry name" value="HAD-SF_hydro_IA"/>
</dbReference>
<sequence length="223" mass="24914">MRNRPETLIFDVNETLLDLEPIKKSINKALKDDGAAEIWFSQLLHYSLVESITGTYHDFSKIAAAVFRMNAEKRQIDFSEEEIREVLSPITRLPAYPDAEKGLSNLKNAGYHLVAFSNGKPSVLKEQLHFSGLEVFFDQVLSVEGAGKYKPHPEAYNYALKAARSKAAKAMMVAAHGWDIAGARRAGLQTAFIQRPGKQLFPLAEEPNIQASHIEDLAEKMTQ</sequence>
<dbReference type="Proteomes" id="UP000460416">
    <property type="component" value="Unassembled WGS sequence"/>
</dbReference>
<evidence type="ECO:0000313" key="3">
    <source>
        <dbReference type="EMBL" id="MUP43699.1"/>
    </source>
</evidence>
<dbReference type="RefSeq" id="WP_156277646.1">
    <property type="nucleotide sequence ID" value="NZ_BAABGI010000001.1"/>
</dbReference>
<dbReference type="InterPro" id="IPR023198">
    <property type="entry name" value="PGP-like_dom2"/>
</dbReference>
<dbReference type="SFLD" id="SFLDG01129">
    <property type="entry name" value="C1.5:_HAD__Beta-PGM__Phosphata"/>
    <property type="match status" value="1"/>
</dbReference>
<dbReference type="InterPro" id="IPR051540">
    <property type="entry name" value="S-2-haloacid_dehalogenase"/>
</dbReference>
<dbReference type="PANTHER" id="PTHR43316">
    <property type="entry name" value="HYDROLASE, HALOACID DELAHOGENASE-RELATED"/>
    <property type="match status" value="1"/>
</dbReference>
<dbReference type="EMBL" id="VJVW01000006">
    <property type="protein sequence ID" value="MUP43699.1"/>
    <property type="molecule type" value="Genomic_DNA"/>
</dbReference>
<evidence type="ECO:0000256" key="2">
    <source>
        <dbReference type="ARBA" id="ARBA00022801"/>
    </source>
</evidence>
<dbReference type="Gene3D" id="1.10.150.240">
    <property type="entry name" value="Putative phosphatase, domain 2"/>
    <property type="match status" value="1"/>
</dbReference>
<accession>A0A7K1LSA1</accession>
<protein>
    <submittedName>
        <fullName evidence="3">Haloacid dehalogenase type II</fullName>
    </submittedName>
</protein>
<comment type="caution">
    <text evidence="3">The sequence shown here is derived from an EMBL/GenBank/DDBJ whole genome shotgun (WGS) entry which is preliminary data.</text>
</comment>
<dbReference type="AlphaFoldDB" id="A0A7K1LSA1"/>
<dbReference type="NCBIfam" id="TIGR01493">
    <property type="entry name" value="HAD-SF-IA-v2"/>
    <property type="match status" value="1"/>
</dbReference>
<dbReference type="InterPro" id="IPR023214">
    <property type="entry name" value="HAD_sf"/>
</dbReference>
<dbReference type="SUPFAM" id="SSF56784">
    <property type="entry name" value="HAD-like"/>
    <property type="match status" value="1"/>
</dbReference>
<evidence type="ECO:0000313" key="4">
    <source>
        <dbReference type="Proteomes" id="UP000460416"/>
    </source>
</evidence>
<proteinExistence type="inferred from homology"/>
<gene>
    <name evidence="3" type="ORF">FLP08_14040</name>
</gene>
<dbReference type="OrthoDB" id="264363at2"/>